<evidence type="ECO:0000313" key="3">
    <source>
        <dbReference type="Proteomes" id="UP000295391"/>
    </source>
</evidence>
<evidence type="ECO:0000259" key="1">
    <source>
        <dbReference type="Pfam" id="PF11575"/>
    </source>
</evidence>
<dbReference type="OrthoDB" id="6195577at2"/>
<feature type="domain" description="Ferric siderophore reductase C-terminal" evidence="1">
    <location>
        <begin position="239"/>
        <end position="259"/>
    </location>
</feature>
<dbReference type="GO" id="GO:0051537">
    <property type="term" value="F:2 iron, 2 sulfur cluster binding"/>
    <property type="evidence" value="ECO:0007669"/>
    <property type="project" value="InterPro"/>
</dbReference>
<evidence type="ECO:0000313" key="2">
    <source>
        <dbReference type="EMBL" id="TDQ66100.1"/>
    </source>
</evidence>
<name>A0A4R6VU44_9HYPH</name>
<dbReference type="Proteomes" id="UP000295391">
    <property type="component" value="Unassembled WGS sequence"/>
</dbReference>
<dbReference type="EMBL" id="SNYR01000001">
    <property type="protein sequence ID" value="TDQ66100.1"/>
    <property type="molecule type" value="Genomic_DNA"/>
</dbReference>
<organism evidence="2 3">
    <name type="scientific">Maritalea mobilis</name>
    <dbReference type="NCBI Taxonomy" id="483324"/>
    <lineage>
        <taxon>Bacteria</taxon>
        <taxon>Pseudomonadati</taxon>
        <taxon>Pseudomonadota</taxon>
        <taxon>Alphaproteobacteria</taxon>
        <taxon>Hyphomicrobiales</taxon>
        <taxon>Devosiaceae</taxon>
        <taxon>Maritalea</taxon>
    </lineage>
</organism>
<protein>
    <submittedName>
        <fullName evidence="2">FhuF-like iron-sulfur protein</fullName>
    </submittedName>
</protein>
<dbReference type="AlphaFoldDB" id="A0A4R6VU44"/>
<comment type="caution">
    <text evidence="2">The sequence shown here is derived from an EMBL/GenBank/DDBJ whole genome shotgun (WGS) entry which is preliminary data.</text>
</comment>
<sequence>MPIAPATTQDKLVHLLSAINRDESAFSPRLTFAPNGREGQNIGALTPADLPRLFKLATAHYPSADIKMGAAFSMGRMSWAILRPIAGYAMNNMWLDETELAAFSLHLRQVSWHKNGQSGTMGAADISLDSAQTAWRLATSDEDVVARFTQLLEQLFTPLVEAHHAASGLAKPALWRLVGDSLATAFLVQGDNFNSMMPAMRIAEQILKTKGSKLFAKQSGFIQIKLPERPEISEWFRKRGGCCRYYTSDGGEYCSTCVLRDEDSMITRLQTHLRDKYAEEHAA</sequence>
<dbReference type="Pfam" id="PF11575">
    <property type="entry name" value="FhuF_C"/>
    <property type="match status" value="1"/>
</dbReference>
<reference evidence="2 3" key="1">
    <citation type="submission" date="2019-03" db="EMBL/GenBank/DDBJ databases">
        <title>Genomic Encyclopedia of Type Strains, Phase III (KMG-III): the genomes of soil and plant-associated and newly described type strains.</title>
        <authorList>
            <person name="Whitman W."/>
        </authorList>
    </citation>
    <scope>NUCLEOTIDE SEQUENCE [LARGE SCALE GENOMIC DNA]</scope>
    <source>
        <strain evidence="2 3">CGMCC 1.7002</strain>
    </source>
</reference>
<keyword evidence="3" id="KW-1185">Reference proteome</keyword>
<accession>A0A4R6VU44</accession>
<proteinExistence type="predicted"/>
<gene>
    <name evidence="2" type="ORF">ATL17_0085</name>
</gene>
<dbReference type="InterPro" id="IPR024726">
    <property type="entry name" value="FhuF_C"/>
</dbReference>
<dbReference type="RefSeq" id="WP_133570817.1">
    <property type="nucleotide sequence ID" value="NZ_SNYR01000001.1"/>
</dbReference>